<dbReference type="EMBL" id="HBUF01088672">
    <property type="protein sequence ID" value="CAG6635019.1"/>
    <property type="molecule type" value="Transcribed_RNA"/>
</dbReference>
<name>A0A8D8QN06_9HEMI</name>
<keyword evidence="5 6" id="KW-0472">Membrane</keyword>
<dbReference type="Pfam" id="PF00335">
    <property type="entry name" value="Tetraspanin"/>
    <property type="match status" value="1"/>
</dbReference>
<reference evidence="7" key="1">
    <citation type="submission" date="2021-05" db="EMBL/GenBank/DDBJ databases">
        <authorList>
            <person name="Alioto T."/>
            <person name="Alioto T."/>
            <person name="Gomez Garrido J."/>
        </authorList>
    </citation>
    <scope>NUCLEOTIDE SEQUENCE</scope>
</reference>
<feature type="transmembrane region" description="Helical" evidence="6">
    <location>
        <begin position="240"/>
        <end position="263"/>
    </location>
</feature>
<dbReference type="GO" id="GO:0005886">
    <property type="term" value="C:plasma membrane"/>
    <property type="evidence" value="ECO:0007669"/>
    <property type="project" value="TreeGrafter"/>
</dbReference>
<dbReference type="EMBL" id="HBUF01429517">
    <property type="protein sequence ID" value="CAG6741769.1"/>
    <property type="molecule type" value="Transcribed_RNA"/>
</dbReference>
<dbReference type="EMBL" id="HBUF01429518">
    <property type="protein sequence ID" value="CAG6741770.1"/>
    <property type="molecule type" value="Transcribed_RNA"/>
</dbReference>
<evidence type="ECO:0000256" key="1">
    <source>
        <dbReference type="ARBA" id="ARBA00004141"/>
    </source>
</evidence>
<feature type="transmembrane region" description="Helical" evidence="6">
    <location>
        <begin position="12"/>
        <end position="34"/>
    </location>
</feature>
<feature type="transmembrane region" description="Helical" evidence="6">
    <location>
        <begin position="89"/>
        <end position="113"/>
    </location>
</feature>
<dbReference type="InterPro" id="IPR008952">
    <property type="entry name" value="Tetraspanin_EC2_sf"/>
</dbReference>
<dbReference type="InterPro" id="IPR000301">
    <property type="entry name" value="Tetraspanin_animals"/>
</dbReference>
<evidence type="ECO:0000256" key="4">
    <source>
        <dbReference type="ARBA" id="ARBA00022989"/>
    </source>
</evidence>
<comment type="subcellular location">
    <subcellularLocation>
        <location evidence="1 6">Membrane</location>
        <topology evidence="1 6">Multi-pass membrane protein</topology>
    </subcellularLocation>
</comment>
<dbReference type="PANTHER" id="PTHR19282:SF428">
    <property type="entry name" value="TETRASPANIN 68C, ISOFORM A"/>
    <property type="match status" value="1"/>
</dbReference>
<dbReference type="PANTHER" id="PTHR19282">
    <property type="entry name" value="TETRASPANIN"/>
    <property type="match status" value="1"/>
</dbReference>
<sequence>MIAMRDMSKCLVLFVNTIYMMSGVALVLGGAYLLSDTERVLLSRLVYNSVPLHQPLFYYVALGLMIVGLLVLALSVFGCYAVQVENSCLIALYLFILLVMLLAESVFGILTAICPEYMGLKMENEDVTDLWQRNYGVPGKEQYTAAIDLAQIKFECCGINSGKDFMTSWWRLRELAAPNLLVPLSCCHPDPKNPEHSFLDPQPLNETLCQDKQPDNYMLARYTEGCLAPMISWLHSQTNLLLLTGLIKLSVQLLLLFVIILACTRQNTK</sequence>
<dbReference type="AlphaFoldDB" id="A0A8D8QN06"/>
<keyword evidence="4 6" id="KW-1133">Transmembrane helix</keyword>
<evidence type="ECO:0000313" key="7">
    <source>
        <dbReference type="EMBL" id="CAG6635019.1"/>
    </source>
</evidence>
<dbReference type="SUPFAM" id="SSF48652">
    <property type="entry name" value="Tetraspanin"/>
    <property type="match status" value="1"/>
</dbReference>
<dbReference type="InterPro" id="IPR018499">
    <property type="entry name" value="Tetraspanin/Peripherin"/>
</dbReference>
<organism evidence="7">
    <name type="scientific">Cacopsylla melanoneura</name>
    <dbReference type="NCBI Taxonomy" id="428564"/>
    <lineage>
        <taxon>Eukaryota</taxon>
        <taxon>Metazoa</taxon>
        <taxon>Ecdysozoa</taxon>
        <taxon>Arthropoda</taxon>
        <taxon>Hexapoda</taxon>
        <taxon>Insecta</taxon>
        <taxon>Pterygota</taxon>
        <taxon>Neoptera</taxon>
        <taxon>Paraneoptera</taxon>
        <taxon>Hemiptera</taxon>
        <taxon>Sternorrhyncha</taxon>
        <taxon>Psylloidea</taxon>
        <taxon>Psyllidae</taxon>
        <taxon>Psyllinae</taxon>
        <taxon>Cacopsylla</taxon>
    </lineage>
</organism>
<dbReference type="Gene3D" id="1.10.1450.10">
    <property type="entry name" value="Tetraspanin"/>
    <property type="match status" value="1"/>
</dbReference>
<comment type="similarity">
    <text evidence="2 6">Belongs to the tetraspanin (TM4SF) family.</text>
</comment>
<feature type="transmembrane region" description="Helical" evidence="6">
    <location>
        <begin position="56"/>
        <end position="82"/>
    </location>
</feature>
<evidence type="ECO:0000256" key="5">
    <source>
        <dbReference type="ARBA" id="ARBA00023136"/>
    </source>
</evidence>
<accession>A0A8D8QN06</accession>
<evidence type="ECO:0000256" key="2">
    <source>
        <dbReference type="ARBA" id="ARBA00006840"/>
    </source>
</evidence>
<keyword evidence="3 6" id="KW-0812">Transmembrane</keyword>
<evidence type="ECO:0000256" key="3">
    <source>
        <dbReference type="ARBA" id="ARBA00022692"/>
    </source>
</evidence>
<protein>
    <recommendedName>
        <fullName evidence="6">Tetraspanin</fullName>
    </recommendedName>
</protein>
<dbReference type="PRINTS" id="PR00259">
    <property type="entry name" value="TMFOUR"/>
</dbReference>
<proteinExistence type="inferred from homology"/>
<evidence type="ECO:0000256" key="6">
    <source>
        <dbReference type="RuleBase" id="RU361218"/>
    </source>
</evidence>
<dbReference type="PIRSF" id="PIRSF002419">
    <property type="entry name" value="Tetraspanin"/>
    <property type="match status" value="1"/>
</dbReference>